<keyword evidence="3" id="KW-1185">Reference proteome</keyword>
<evidence type="ECO:0000313" key="2">
    <source>
        <dbReference type="EMBL" id="KAK0442886.1"/>
    </source>
</evidence>
<protein>
    <submittedName>
        <fullName evidence="2">Uncharacterized protein</fullName>
    </submittedName>
</protein>
<evidence type="ECO:0000313" key="3">
    <source>
        <dbReference type="Proteomes" id="UP001175226"/>
    </source>
</evidence>
<dbReference type="Proteomes" id="UP001175226">
    <property type="component" value="Unassembled WGS sequence"/>
</dbReference>
<feature type="compositionally biased region" description="Polar residues" evidence="1">
    <location>
        <begin position="26"/>
        <end position="36"/>
    </location>
</feature>
<comment type="caution">
    <text evidence="2">The sequence shown here is derived from an EMBL/GenBank/DDBJ whole genome shotgun (WGS) entry which is preliminary data.</text>
</comment>
<gene>
    <name evidence="2" type="ORF">EV421DRAFT_1735969</name>
</gene>
<name>A0AA39JJG8_9AGAR</name>
<proteinExistence type="predicted"/>
<evidence type="ECO:0000256" key="1">
    <source>
        <dbReference type="SAM" id="MobiDB-lite"/>
    </source>
</evidence>
<sequence length="114" mass="12302">MTIPVDVLRGAVPSTFPSDAERRISTPDTTTTMTGISMDNLSSFPRPDREPTNQLHVIPEGNSVRGMAEKYEYSSGISSRTLIPPTIERDPPPADHASNPSTAFCIIHPGDALP</sequence>
<feature type="region of interest" description="Disordered" evidence="1">
    <location>
        <begin position="14"/>
        <end position="36"/>
    </location>
</feature>
<dbReference type="EMBL" id="JAUEPT010000024">
    <property type="protein sequence ID" value="KAK0442886.1"/>
    <property type="molecule type" value="Genomic_DNA"/>
</dbReference>
<organism evidence="2 3">
    <name type="scientific">Armillaria borealis</name>
    <dbReference type="NCBI Taxonomy" id="47425"/>
    <lineage>
        <taxon>Eukaryota</taxon>
        <taxon>Fungi</taxon>
        <taxon>Dikarya</taxon>
        <taxon>Basidiomycota</taxon>
        <taxon>Agaricomycotina</taxon>
        <taxon>Agaricomycetes</taxon>
        <taxon>Agaricomycetidae</taxon>
        <taxon>Agaricales</taxon>
        <taxon>Marasmiineae</taxon>
        <taxon>Physalacriaceae</taxon>
        <taxon>Armillaria</taxon>
    </lineage>
</organism>
<accession>A0AA39JJG8</accession>
<dbReference type="AlphaFoldDB" id="A0AA39JJG8"/>
<feature type="region of interest" description="Disordered" evidence="1">
    <location>
        <begin position="75"/>
        <end position="103"/>
    </location>
</feature>
<reference evidence="2" key="1">
    <citation type="submission" date="2023-06" db="EMBL/GenBank/DDBJ databases">
        <authorList>
            <consortium name="Lawrence Berkeley National Laboratory"/>
            <person name="Ahrendt S."/>
            <person name="Sahu N."/>
            <person name="Indic B."/>
            <person name="Wong-Bajracharya J."/>
            <person name="Merenyi Z."/>
            <person name="Ke H.-M."/>
            <person name="Monk M."/>
            <person name="Kocsube S."/>
            <person name="Drula E."/>
            <person name="Lipzen A."/>
            <person name="Balint B."/>
            <person name="Henrissat B."/>
            <person name="Andreopoulos B."/>
            <person name="Martin F.M."/>
            <person name="Harder C.B."/>
            <person name="Rigling D."/>
            <person name="Ford K.L."/>
            <person name="Foster G.D."/>
            <person name="Pangilinan J."/>
            <person name="Papanicolaou A."/>
            <person name="Barry K."/>
            <person name="LaButti K."/>
            <person name="Viragh M."/>
            <person name="Koriabine M."/>
            <person name="Yan M."/>
            <person name="Riley R."/>
            <person name="Champramary S."/>
            <person name="Plett K.L."/>
            <person name="Tsai I.J."/>
            <person name="Slot J."/>
            <person name="Sipos G."/>
            <person name="Plett J."/>
            <person name="Nagy L.G."/>
            <person name="Grigoriev I.V."/>
        </authorList>
    </citation>
    <scope>NUCLEOTIDE SEQUENCE</scope>
    <source>
        <strain evidence="2">FPL87.14</strain>
    </source>
</reference>